<dbReference type="AlphaFoldDB" id="A0A564ZL37"/>
<dbReference type="GO" id="GO:0016829">
    <property type="term" value="F:lyase activity"/>
    <property type="evidence" value="ECO:0007669"/>
    <property type="project" value="UniProtKB-KW"/>
</dbReference>
<dbReference type="InterPro" id="IPR011989">
    <property type="entry name" value="ARM-like"/>
</dbReference>
<proteinExistence type="predicted"/>
<dbReference type="PANTHER" id="PTHR12697">
    <property type="entry name" value="PBS LYASE HEAT-LIKE PROTEIN"/>
    <property type="match status" value="1"/>
</dbReference>
<organism evidence="1 2">
    <name type="scientific">Candidatus Methylomirabilis lanthanidiphila</name>
    <dbReference type="NCBI Taxonomy" id="2211376"/>
    <lineage>
        <taxon>Bacteria</taxon>
        <taxon>Candidatus Methylomirabilota</taxon>
        <taxon>Candidatus Methylomirabilia</taxon>
        <taxon>Candidatus Methylomirabilales</taxon>
        <taxon>Candidatus Methylomirabilaceae</taxon>
        <taxon>Candidatus Methylomirabilis</taxon>
    </lineage>
</organism>
<accession>A0A564ZL37</accession>
<evidence type="ECO:0000313" key="2">
    <source>
        <dbReference type="Proteomes" id="UP000334340"/>
    </source>
</evidence>
<dbReference type="PANTHER" id="PTHR12697:SF5">
    <property type="entry name" value="DEOXYHYPUSINE HYDROXYLASE"/>
    <property type="match status" value="1"/>
</dbReference>
<name>A0A564ZL37_9BACT</name>
<reference evidence="1 2" key="1">
    <citation type="submission" date="2019-07" db="EMBL/GenBank/DDBJ databases">
        <authorList>
            <person name="Cremers G."/>
        </authorList>
    </citation>
    <scope>NUCLEOTIDE SEQUENCE [LARGE SCALE GENOMIC DNA]</scope>
</reference>
<dbReference type="GO" id="GO:0016491">
    <property type="term" value="F:oxidoreductase activity"/>
    <property type="evidence" value="ECO:0007669"/>
    <property type="project" value="TreeGrafter"/>
</dbReference>
<keyword evidence="1" id="KW-0456">Lyase</keyword>
<dbReference type="InterPro" id="IPR004155">
    <property type="entry name" value="PBS_lyase_HEAT"/>
</dbReference>
<gene>
    <name evidence="1" type="ORF">MELA_02418</name>
</gene>
<dbReference type="Gene3D" id="1.25.10.10">
    <property type="entry name" value="Leucine-rich Repeat Variant"/>
    <property type="match status" value="1"/>
</dbReference>
<keyword evidence="2" id="KW-1185">Reference proteome</keyword>
<dbReference type="SUPFAM" id="SSF48371">
    <property type="entry name" value="ARM repeat"/>
    <property type="match status" value="1"/>
</dbReference>
<evidence type="ECO:0000313" key="1">
    <source>
        <dbReference type="EMBL" id="VUZ86024.1"/>
    </source>
</evidence>
<dbReference type="EMBL" id="CABIKM010000040">
    <property type="protein sequence ID" value="VUZ86024.1"/>
    <property type="molecule type" value="Genomic_DNA"/>
</dbReference>
<dbReference type="Pfam" id="PF13646">
    <property type="entry name" value="HEAT_2"/>
    <property type="match status" value="1"/>
</dbReference>
<dbReference type="Proteomes" id="UP000334340">
    <property type="component" value="Unassembled WGS sequence"/>
</dbReference>
<protein>
    <submittedName>
        <fullName evidence="1">PBS lyase HEAT-like repeat protein</fullName>
    </submittedName>
</protein>
<dbReference type="SMART" id="SM00567">
    <property type="entry name" value="EZ_HEAT"/>
    <property type="match status" value="4"/>
</dbReference>
<dbReference type="InterPro" id="IPR016024">
    <property type="entry name" value="ARM-type_fold"/>
</dbReference>
<sequence>MEVLRTGERDCPHRGGPSPAEGGLWRCLLYGAPHRWALRALLASLVLFGGLGHSLAARSGETSPPAAGGHPPLIRVEAGLVTVKIVGVSLEAVLNAIGAQSQIKVVLHDSRPDTVSAAFQAVPLEEAMRRLLKTNFLFLYGPDGNVVEVRVWRVPTERAFVENRESRESLLEALAEGEPLQRRQAVLALGESTRAQSAEPLAKVLEEDDAPEVRQAAVVALEKLEGPQAAAALAAAVSDDGDQAVRLSAVKALAKRGGPEAIDPLTQALQADAEPVVRYEALVGLANVDDDRVREALLQALDDSEDFIRHKAEEILQHRSAAGREP</sequence>